<evidence type="ECO:0000256" key="2">
    <source>
        <dbReference type="ARBA" id="ARBA00023125"/>
    </source>
</evidence>
<dbReference type="Gene3D" id="1.10.10.10">
    <property type="entry name" value="Winged helix-like DNA-binding domain superfamily/Winged helix DNA-binding domain"/>
    <property type="match status" value="1"/>
</dbReference>
<evidence type="ECO:0000313" key="5">
    <source>
        <dbReference type="EMBL" id="CAB1127909.1"/>
    </source>
</evidence>
<dbReference type="GO" id="GO:0003700">
    <property type="term" value="F:DNA-binding transcription factor activity"/>
    <property type="evidence" value="ECO:0007669"/>
    <property type="project" value="InterPro"/>
</dbReference>
<dbReference type="Pfam" id="PF01047">
    <property type="entry name" value="MarR"/>
    <property type="match status" value="1"/>
</dbReference>
<gene>
    <name evidence="5" type="ORF">R50_0403</name>
</gene>
<dbReference type="AlphaFoldDB" id="A0A6F8ZE81"/>
<dbReference type="GO" id="GO:0003677">
    <property type="term" value="F:DNA binding"/>
    <property type="evidence" value="ECO:0007669"/>
    <property type="project" value="UniProtKB-KW"/>
</dbReference>
<sequence>MGPESMATLDDVRDTGRLFDLTFALFRALGRGFRREREDLFHITPTQYHVLALVRDHGPATLMEVAALLRVAGPTATRAVEALAQKGLVVKDRDPQDRRMVWLRLSPRGEDLLGRERLQQIRHLEVLLGRLEGAEQRQLCRLLAKMLEGEPGGPGVTP</sequence>
<dbReference type="EMBL" id="LR778114">
    <property type="protein sequence ID" value="CAB1127909.1"/>
    <property type="molecule type" value="Genomic_DNA"/>
</dbReference>
<keyword evidence="2" id="KW-0238">DNA-binding</keyword>
<evidence type="ECO:0000259" key="4">
    <source>
        <dbReference type="PROSITE" id="PS50995"/>
    </source>
</evidence>
<dbReference type="PROSITE" id="PS01117">
    <property type="entry name" value="HTH_MARR_1"/>
    <property type="match status" value="1"/>
</dbReference>
<dbReference type="SMART" id="SM00347">
    <property type="entry name" value="HTH_MARR"/>
    <property type="match status" value="1"/>
</dbReference>
<dbReference type="PANTHER" id="PTHR33164">
    <property type="entry name" value="TRANSCRIPTIONAL REGULATOR, MARR FAMILY"/>
    <property type="match status" value="1"/>
</dbReference>
<feature type="domain" description="HTH marR-type" evidence="4">
    <location>
        <begin position="15"/>
        <end position="148"/>
    </location>
</feature>
<dbReference type="PRINTS" id="PR00598">
    <property type="entry name" value="HTHMARR"/>
</dbReference>
<organism evidence="5 6">
    <name type="scientific">Candidatus Hydrogenisulfobacillus filiaventi</name>
    <dbReference type="NCBI Taxonomy" id="2707344"/>
    <lineage>
        <taxon>Bacteria</taxon>
        <taxon>Bacillati</taxon>
        <taxon>Bacillota</taxon>
        <taxon>Clostridia</taxon>
        <taxon>Eubacteriales</taxon>
        <taxon>Clostridiales Family XVII. Incertae Sedis</taxon>
        <taxon>Candidatus Hydrogenisulfobacillus</taxon>
    </lineage>
</organism>
<dbReference type="InterPro" id="IPR039422">
    <property type="entry name" value="MarR/SlyA-like"/>
</dbReference>
<evidence type="ECO:0000256" key="1">
    <source>
        <dbReference type="ARBA" id="ARBA00023015"/>
    </source>
</evidence>
<dbReference type="InterPro" id="IPR036390">
    <property type="entry name" value="WH_DNA-bd_sf"/>
</dbReference>
<dbReference type="GO" id="GO:0006950">
    <property type="term" value="P:response to stress"/>
    <property type="evidence" value="ECO:0007669"/>
    <property type="project" value="TreeGrafter"/>
</dbReference>
<reference evidence="5 6" key="1">
    <citation type="submission" date="2020-02" db="EMBL/GenBank/DDBJ databases">
        <authorList>
            <person name="Hogendoorn C."/>
        </authorList>
    </citation>
    <scope>NUCLEOTIDE SEQUENCE [LARGE SCALE GENOMIC DNA]</scope>
    <source>
        <strain evidence="5">R501</strain>
    </source>
</reference>
<protein>
    <submittedName>
        <fullName evidence="5">MarR family transcriptional regulator</fullName>
    </submittedName>
</protein>
<evidence type="ECO:0000256" key="3">
    <source>
        <dbReference type="ARBA" id="ARBA00023163"/>
    </source>
</evidence>
<dbReference type="KEGG" id="hfv:R50_0403"/>
<keyword evidence="3" id="KW-0804">Transcription</keyword>
<keyword evidence="1" id="KW-0805">Transcription regulation</keyword>
<dbReference type="SUPFAM" id="SSF46785">
    <property type="entry name" value="Winged helix' DNA-binding domain"/>
    <property type="match status" value="1"/>
</dbReference>
<proteinExistence type="predicted"/>
<dbReference type="PROSITE" id="PS50995">
    <property type="entry name" value="HTH_MARR_2"/>
    <property type="match status" value="1"/>
</dbReference>
<dbReference type="InterPro" id="IPR023187">
    <property type="entry name" value="Tscrpt_reg_MarR-type_CS"/>
</dbReference>
<name>A0A6F8ZE81_9FIRM</name>
<dbReference type="Proteomes" id="UP000503399">
    <property type="component" value="Chromosome"/>
</dbReference>
<dbReference type="PANTHER" id="PTHR33164:SF57">
    <property type="entry name" value="MARR-FAMILY TRANSCRIPTIONAL REGULATOR"/>
    <property type="match status" value="1"/>
</dbReference>
<evidence type="ECO:0000313" key="6">
    <source>
        <dbReference type="Proteomes" id="UP000503399"/>
    </source>
</evidence>
<accession>A0A6F8ZE81</accession>
<keyword evidence="6" id="KW-1185">Reference proteome</keyword>
<dbReference type="InterPro" id="IPR000835">
    <property type="entry name" value="HTH_MarR-typ"/>
</dbReference>
<dbReference type="InterPro" id="IPR036388">
    <property type="entry name" value="WH-like_DNA-bd_sf"/>
</dbReference>